<dbReference type="NCBIfam" id="NF002571">
    <property type="entry name" value="PRK02220.1"/>
    <property type="match status" value="1"/>
</dbReference>
<feature type="active site" description="Proton acceptor; via imino nitrogen" evidence="3">
    <location>
        <position position="2"/>
    </location>
</feature>
<dbReference type="PANTHER" id="PTHR35530:SF1">
    <property type="entry name" value="2-HYDROXYMUCONATE TAUTOMERASE"/>
    <property type="match status" value="1"/>
</dbReference>
<dbReference type="eggNOG" id="COG1942">
    <property type="taxonomic scope" value="Bacteria"/>
</dbReference>
<dbReference type="InterPro" id="IPR004370">
    <property type="entry name" value="4-OT-like_dom"/>
</dbReference>
<evidence type="ECO:0000256" key="2">
    <source>
        <dbReference type="ARBA" id="ARBA00023235"/>
    </source>
</evidence>
<evidence type="ECO:0000256" key="4">
    <source>
        <dbReference type="RuleBase" id="RU362032"/>
    </source>
</evidence>
<name>E3CX29_9BACT</name>
<gene>
    <name evidence="6" type="ORF">Apau_1962</name>
</gene>
<dbReference type="PaxDb" id="584708-Apau_1962"/>
<dbReference type="SUPFAM" id="SSF55331">
    <property type="entry name" value="Tautomerase/MIF"/>
    <property type="match status" value="1"/>
</dbReference>
<keyword evidence="7" id="KW-1185">Reference proteome</keyword>
<sequence>MPIVQIHLLEGRTLEQKRKVVADVTNCICQDLEVRPEQVRIILEEMPREHYAIAGTLVSDRA</sequence>
<protein>
    <recommendedName>
        <fullName evidence="4">Tautomerase</fullName>
        <ecNumber evidence="4">5.3.2.-</ecNumber>
    </recommendedName>
</protein>
<dbReference type="PANTHER" id="PTHR35530">
    <property type="entry name" value="TAUTOMERASE-RELATED"/>
    <property type="match status" value="1"/>
</dbReference>
<organism evidence="6 7">
    <name type="scientific">Aminomonas paucivorans DSM 12260</name>
    <dbReference type="NCBI Taxonomy" id="584708"/>
    <lineage>
        <taxon>Bacteria</taxon>
        <taxon>Thermotogati</taxon>
        <taxon>Synergistota</taxon>
        <taxon>Synergistia</taxon>
        <taxon>Synergistales</taxon>
        <taxon>Synergistaceae</taxon>
        <taxon>Aminomonas</taxon>
    </lineage>
</organism>
<proteinExistence type="inferred from homology"/>
<dbReference type="STRING" id="584708.Apau_1962"/>
<evidence type="ECO:0000256" key="3">
    <source>
        <dbReference type="PIRSR" id="PIRSR618191-1"/>
    </source>
</evidence>
<feature type="domain" description="4-oxalocrotonate tautomerase-like" evidence="5">
    <location>
        <begin position="2"/>
        <end position="61"/>
    </location>
</feature>
<evidence type="ECO:0000313" key="6">
    <source>
        <dbReference type="EMBL" id="EFQ24376.1"/>
    </source>
</evidence>
<dbReference type="HOGENOM" id="CLU_148073_5_2_0"/>
<evidence type="ECO:0000313" key="7">
    <source>
        <dbReference type="Proteomes" id="UP000005096"/>
    </source>
</evidence>
<dbReference type="GO" id="GO:0016853">
    <property type="term" value="F:isomerase activity"/>
    <property type="evidence" value="ECO:0007669"/>
    <property type="project" value="UniProtKB-UniRule"/>
</dbReference>
<dbReference type="RefSeq" id="WP_006301612.1">
    <property type="nucleotide sequence ID" value="NZ_CM001022.1"/>
</dbReference>
<dbReference type="EMBL" id="CM001022">
    <property type="protein sequence ID" value="EFQ24376.1"/>
    <property type="molecule type" value="Genomic_DNA"/>
</dbReference>
<dbReference type="Pfam" id="PF01361">
    <property type="entry name" value="Tautomerase"/>
    <property type="match status" value="1"/>
</dbReference>
<reference evidence="6 7" key="1">
    <citation type="journal article" date="2010" name="Stand. Genomic Sci.">
        <title>Non-contiguous finished genome sequence of Aminomonas paucivorans type strain (GLU-3).</title>
        <authorList>
            <person name="Pitluck S."/>
            <person name="Yasawong M."/>
            <person name="Held B."/>
            <person name="Lapidus A."/>
            <person name="Nolan M."/>
            <person name="Copeland A."/>
            <person name="Lucas S."/>
            <person name="Del Rio T.G."/>
            <person name="Tice H."/>
            <person name="Cheng J.F."/>
            <person name="Chertkov O."/>
            <person name="Goodwin L."/>
            <person name="Tapia R."/>
            <person name="Han C."/>
            <person name="Liolios K."/>
            <person name="Ivanova N."/>
            <person name="Mavromatis K."/>
            <person name="Ovchinnikova G."/>
            <person name="Pati A."/>
            <person name="Chen A."/>
            <person name="Palaniappan K."/>
            <person name="Land M."/>
            <person name="Hauser L."/>
            <person name="Chang Y.J."/>
            <person name="Jeffries C.D."/>
            <person name="Pukall R."/>
            <person name="Spring S."/>
            <person name="Rohde M."/>
            <person name="Sikorski J."/>
            <person name="Goker M."/>
            <person name="Woyke T."/>
            <person name="Bristow J."/>
            <person name="Eisen J.A."/>
            <person name="Markowitz V."/>
            <person name="Hugenholtz P."/>
            <person name="Kyrpides N.C."/>
            <person name="Klenk H.P."/>
        </authorList>
    </citation>
    <scope>NUCLEOTIDE SEQUENCE [LARGE SCALE GENOMIC DNA]</scope>
    <source>
        <strain evidence="6 7">DSM 12260</strain>
    </source>
</reference>
<dbReference type="Gene3D" id="3.30.429.10">
    <property type="entry name" value="Macrophage Migration Inhibitory Factor"/>
    <property type="match status" value="1"/>
</dbReference>
<evidence type="ECO:0000256" key="1">
    <source>
        <dbReference type="ARBA" id="ARBA00006723"/>
    </source>
</evidence>
<dbReference type="NCBIfam" id="TIGR00013">
    <property type="entry name" value="taut"/>
    <property type="match status" value="1"/>
</dbReference>
<dbReference type="InterPro" id="IPR018191">
    <property type="entry name" value="4-OT"/>
</dbReference>
<accession>E3CX29</accession>
<comment type="similarity">
    <text evidence="1 4">Belongs to the 4-oxalocrotonate tautomerase family.</text>
</comment>
<dbReference type="OrthoDB" id="5405937at2"/>
<dbReference type="EC" id="5.3.2.-" evidence="4"/>
<evidence type="ECO:0000259" key="5">
    <source>
        <dbReference type="Pfam" id="PF01361"/>
    </source>
</evidence>
<dbReference type="AlphaFoldDB" id="E3CX29"/>
<dbReference type="Proteomes" id="UP000005096">
    <property type="component" value="Chromosome"/>
</dbReference>
<keyword evidence="2 4" id="KW-0413">Isomerase</keyword>
<dbReference type="InterPro" id="IPR014347">
    <property type="entry name" value="Tautomerase/MIF_sf"/>
</dbReference>